<dbReference type="eggNOG" id="COG1629">
    <property type="taxonomic scope" value="Bacteria"/>
</dbReference>
<keyword evidence="2 7" id="KW-0813">Transport</keyword>
<reference evidence="9 10" key="1">
    <citation type="journal article" date="2012" name="J. Bacteriol.">
        <title>Genome Sequence of Fibrella aestuarina BUZ 2T, a Filamentous Marine Bacterium.</title>
        <authorList>
            <person name="Filippini M."/>
            <person name="Qi W."/>
            <person name="Blom J."/>
            <person name="Goesmann A."/>
            <person name="Smits T.H."/>
            <person name="Bagheri H.C."/>
        </authorList>
    </citation>
    <scope>NUCLEOTIDE SEQUENCE [LARGE SCALE GENOMIC DNA]</scope>
    <source>
        <strain evidence="10">BUZ 2T</strain>
    </source>
</reference>
<dbReference type="EMBL" id="HE796683">
    <property type="protein sequence ID" value="CCH00363.1"/>
    <property type="molecule type" value="Genomic_DNA"/>
</dbReference>
<dbReference type="InterPro" id="IPR008969">
    <property type="entry name" value="CarboxyPept-like_regulatory"/>
</dbReference>
<evidence type="ECO:0000256" key="3">
    <source>
        <dbReference type="ARBA" id="ARBA00022452"/>
    </source>
</evidence>
<dbReference type="RefSeq" id="WP_015331462.1">
    <property type="nucleotide sequence ID" value="NC_020054.1"/>
</dbReference>
<dbReference type="OrthoDB" id="9768177at2"/>
<dbReference type="STRING" id="1166018.FAES_2354"/>
<protein>
    <submittedName>
        <fullName evidence="9">TonB-dependent receptor plug</fullName>
    </submittedName>
</protein>
<dbReference type="KEGG" id="fae:FAES_2354"/>
<name>I0K8B0_9BACT</name>
<comment type="similarity">
    <text evidence="7">Belongs to the TonB-dependent receptor family.</text>
</comment>
<dbReference type="Pfam" id="PF13715">
    <property type="entry name" value="CarbopepD_reg_2"/>
    <property type="match status" value="1"/>
</dbReference>
<dbReference type="AlphaFoldDB" id="I0K8B0"/>
<dbReference type="InterPro" id="IPR023997">
    <property type="entry name" value="TonB-dep_OMP_SusC/RagA_CS"/>
</dbReference>
<dbReference type="InterPro" id="IPR036942">
    <property type="entry name" value="Beta-barrel_TonB_sf"/>
</dbReference>
<accession>I0K8B0</accession>
<dbReference type="Gene3D" id="2.170.130.10">
    <property type="entry name" value="TonB-dependent receptor, plug domain"/>
    <property type="match status" value="1"/>
</dbReference>
<proteinExistence type="inferred from homology"/>
<keyword evidence="4 7" id="KW-0812">Transmembrane</keyword>
<dbReference type="SUPFAM" id="SSF49464">
    <property type="entry name" value="Carboxypeptidase regulatory domain-like"/>
    <property type="match status" value="1"/>
</dbReference>
<evidence type="ECO:0000256" key="2">
    <source>
        <dbReference type="ARBA" id="ARBA00022448"/>
    </source>
</evidence>
<evidence type="ECO:0000259" key="8">
    <source>
        <dbReference type="Pfam" id="PF07715"/>
    </source>
</evidence>
<dbReference type="Gene3D" id="2.40.170.20">
    <property type="entry name" value="TonB-dependent receptor, beta-barrel domain"/>
    <property type="match status" value="1"/>
</dbReference>
<dbReference type="SUPFAM" id="SSF56935">
    <property type="entry name" value="Porins"/>
    <property type="match status" value="1"/>
</dbReference>
<dbReference type="PATRIC" id="fig|1166018.3.peg.4114"/>
<dbReference type="InterPro" id="IPR039426">
    <property type="entry name" value="TonB-dep_rcpt-like"/>
</dbReference>
<comment type="subcellular location">
    <subcellularLocation>
        <location evidence="1 7">Cell outer membrane</location>
        <topology evidence="1 7">Multi-pass membrane protein</topology>
    </subcellularLocation>
</comment>
<keyword evidence="9" id="KW-0675">Receptor</keyword>
<evidence type="ECO:0000256" key="7">
    <source>
        <dbReference type="PROSITE-ProRule" id="PRU01360"/>
    </source>
</evidence>
<dbReference type="Gene3D" id="2.60.40.1120">
    <property type="entry name" value="Carboxypeptidase-like, regulatory domain"/>
    <property type="match status" value="1"/>
</dbReference>
<dbReference type="PROSITE" id="PS52016">
    <property type="entry name" value="TONB_DEPENDENT_REC_3"/>
    <property type="match status" value="1"/>
</dbReference>
<dbReference type="Proteomes" id="UP000011058">
    <property type="component" value="Chromosome"/>
</dbReference>
<keyword evidence="3 7" id="KW-1134">Transmembrane beta strand</keyword>
<evidence type="ECO:0000313" key="9">
    <source>
        <dbReference type="EMBL" id="CCH00363.1"/>
    </source>
</evidence>
<evidence type="ECO:0000256" key="5">
    <source>
        <dbReference type="ARBA" id="ARBA00023136"/>
    </source>
</evidence>
<dbReference type="NCBIfam" id="TIGR04056">
    <property type="entry name" value="OMP_RagA_SusC"/>
    <property type="match status" value="1"/>
</dbReference>
<dbReference type="InterPro" id="IPR037066">
    <property type="entry name" value="Plug_dom_sf"/>
</dbReference>
<evidence type="ECO:0000313" key="10">
    <source>
        <dbReference type="Proteomes" id="UP000011058"/>
    </source>
</evidence>
<organism evidence="9 10">
    <name type="scientific">Fibrella aestuarina BUZ 2</name>
    <dbReference type="NCBI Taxonomy" id="1166018"/>
    <lineage>
        <taxon>Bacteria</taxon>
        <taxon>Pseudomonadati</taxon>
        <taxon>Bacteroidota</taxon>
        <taxon>Cytophagia</taxon>
        <taxon>Cytophagales</taxon>
        <taxon>Spirosomataceae</taxon>
        <taxon>Fibrella</taxon>
    </lineage>
</organism>
<feature type="domain" description="TonB-dependent receptor plug" evidence="8">
    <location>
        <begin position="238"/>
        <end position="352"/>
    </location>
</feature>
<dbReference type="HOGENOM" id="CLU_004317_0_2_10"/>
<dbReference type="InterPro" id="IPR012910">
    <property type="entry name" value="Plug_dom"/>
</dbReference>
<dbReference type="Pfam" id="PF07715">
    <property type="entry name" value="Plug"/>
    <property type="match status" value="1"/>
</dbReference>
<keyword evidence="6 7" id="KW-0998">Cell outer membrane</keyword>
<keyword evidence="5 7" id="KW-0472">Membrane</keyword>
<evidence type="ECO:0000256" key="1">
    <source>
        <dbReference type="ARBA" id="ARBA00004571"/>
    </source>
</evidence>
<dbReference type="InterPro" id="IPR023996">
    <property type="entry name" value="TonB-dep_OMP_SusC/RagA"/>
</dbReference>
<keyword evidence="10" id="KW-1185">Reference proteome</keyword>
<evidence type="ECO:0000256" key="4">
    <source>
        <dbReference type="ARBA" id="ARBA00022692"/>
    </source>
</evidence>
<dbReference type="GO" id="GO:0009279">
    <property type="term" value="C:cell outer membrane"/>
    <property type="evidence" value="ECO:0007669"/>
    <property type="project" value="UniProtKB-SubCell"/>
</dbReference>
<gene>
    <name evidence="9" type="ORF">FAES_2354</name>
</gene>
<dbReference type="NCBIfam" id="TIGR04057">
    <property type="entry name" value="SusC_RagA_signa"/>
    <property type="match status" value="1"/>
</dbReference>
<evidence type="ECO:0000256" key="6">
    <source>
        <dbReference type="ARBA" id="ARBA00023237"/>
    </source>
</evidence>
<sequence length="1170" mass="126764">MHSPLLAGSSWARILKISSLLLVFALCIVNIGLAFDGKAQELLDRRVTISVQNQDIERIIKRLQEQANVQFLFSREIIQSKRKVSYQAKNEQLHVVLTQLLTPLNLSYEVVGQQIVLKRNVTALPVAPQPTTSVETGAGIDQARDIQLTGRVVGENGEGLPGVSIQIKSTVRGTTTDANGNYRLTVPEQPGTVLVFSFIGYVSQEVAVGNQTTINITLAADNKTLNEVVVVGYGVQRKRDVTGSVVSVNEATLKEVPAPNLINQLKGRAAGVTIVSNGSTPGSQGQIRIRGNRTLTSGQGSASDGADGPLVVVDGIPYGGLNDINPDDIANLEILKDASATAIYGSRGAGGVILITTKRGKVGKPVFTYDGYHGITSIMGKYNVMNGPEYAQFKLDAAKYNRTAPGTTAYPLTIKEQEALTNGVSTDWQGLIYKPGFNTNHQLGMQGGTENTQYSMGLGYFNETGIIPSQKFERYTIRATIDQRIGKSIRVGLNTLNTLTYTNTPGGGGVPGGLVRLTPLAAPYNADGSVNLFPSEGSIDAAGISPLTIITKKDAYLGRTRSIRTFNSLYGELTILPGLRYRFNAGLNFSQSNYNGYGGPLTYFNNATVQSSSNAEISNAEFWDINLQHLLYYDKTFGKHKLGFTGLYEVTQNHRLESRFTVTGVPADYIKTSNFSLASGQPVANSDFGNSFAETGLLSYMGRVNYSFNDRYLLTLTLRRDGSSTLSPANRYFNYPAVGAGWNVIDEPFMKSIPVVSNLKLRGGWGISGNRNVGAYATLGALSAGYYNFGLGTAGQQLAYTVTSLPASNLGWQSTSQVDIGVDFGFLNNRITGTVDWYLQQTKDILLSVPLPPSNGAGSTLKNLGRTEGRGLETSLTFDIFRKPGGFNWSADVIYFFNREKITQLTTPEEKSNIGAGWFVGQPLSVIYDYNKIGIWQTSDQADIARQTAPLQYPGQIRVQDVNGDGKIDPADRQILGNFQPKWEGGLTNRFTFKNFDASIVTFARMGMKVVVPYLTGNSTGSGGFAFYNQGRVNQVKTDYWTETNPTNAFPAPDAGGAVQWFGSTLGYYDGSFVKIRSINLGYTFSNELVRKIGASSARVYFNATNPLILYSPLVSQNLAIDPEGNGYASGSATLNPQGASERGTPERQIAVNLNNPPVRQFTFGVNLKF</sequence>